<dbReference type="Proteomes" id="UP001054837">
    <property type="component" value="Unassembled WGS sequence"/>
</dbReference>
<dbReference type="AlphaFoldDB" id="A0AAV4UNV4"/>
<name>A0AAV4UNV4_9ARAC</name>
<evidence type="ECO:0000313" key="2">
    <source>
        <dbReference type="EMBL" id="GIY59423.1"/>
    </source>
</evidence>
<sequence length="132" mass="14914">MCGVINESDAYFLAEPVSAVPSPGRPVPQRPDCSRFWLCRSTSPPPSRPTGSSSTSPRSAASTRESTMFLDFPKDVTSLTSSISDWPVPNKRHTRRFFPEVYVSLQLKRLELTTKHTDNVTHYKKNYKKVTH</sequence>
<reference evidence="2 3" key="1">
    <citation type="submission" date="2021-06" db="EMBL/GenBank/DDBJ databases">
        <title>Caerostris darwini draft genome.</title>
        <authorList>
            <person name="Kono N."/>
            <person name="Arakawa K."/>
        </authorList>
    </citation>
    <scope>NUCLEOTIDE SEQUENCE [LARGE SCALE GENOMIC DNA]</scope>
</reference>
<proteinExistence type="predicted"/>
<protein>
    <submittedName>
        <fullName evidence="2">Uncharacterized protein</fullName>
    </submittedName>
</protein>
<evidence type="ECO:0000313" key="3">
    <source>
        <dbReference type="Proteomes" id="UP001054837"/>
    </source>
</evidence>
<keyword evidence="3" id="KW-1185">Reference proteome</keyword>
<dbReference type="EMBL" id="BPLQ01011651">
    <property type="protein sequence ID" value="GIY59423.1"/>
    <property type="molecule type" value="Genomic_DNA"/>
</dbReference>
<feature type="compositionally biased region" description="Low complexity" evidence="1">
    <location>
        <begin position="49"/>
        <end position="67"/>
    </location>
</feature>
<gene>
    <name evidence="2" type="ORF">CDAR_196961</name>
</gene>
<organism evidence="2 3">
    <name type="scientific">Caerostris darwini</name>
    <dbReference type="NCBI Taxonomy" id="1538125"/>
    <lineage>
        <taxon>Eukaryota</taxon>
        <taxon>Metazoa</taxon>
        <taxon>Ecdysozoa</taxon>
        <taxon>Arthropoda</taxon>
        <taxon>Chelicerata</taxon>
        <taxon>Arachnida</taxon>
        <taxon>Araneae</taxon>
        <taxon>Araneomorphae</taxon>
        <taxon>Entelegynae</taxon>
        <taxon>Araneoidea</taxon>
        <taxon>Araneidae</taxon>
        <taxon>Caerostris</taxon>
    </lineage>
</organism>
<feature type="region of interest" description="Disordered" evidence="1">
    <location>
        <begin position="38"/>
        <end position="68"/>
    </location>
</feature>
<accession>A0AAV4UNV4</accession>
<comment type="caution">
    <text evidence="2">The sequence shown here is derived from an EMBL/GenBank/DDBJ whole genome shotgun (WGS) entry which is preliminary data.</text>
</comment>
<evidence type="ECO:0000256" key="1">
    <source>
        <dbReference type="SAM" id="MobiDB-lite"/>
    </source>
</evidence>